<gene>
    <name evidence="1" type="ORF">RRG08_062005</name>
</gene>
<name>A0AAE1A2Y3_9GAST</name>
<keyword evidence="2" id="KW-1185">Reference proteome</keyword>
<organism evidence="1 2">
    <name type="scientific">Elysia crispata</name>
    <name type="common">lettuce slug</name>
    <dbReference type="NCBI Taxonomy" id="231223"/>
    <lineage>
        <taxon>Eukaryota</taxon>
        <taxon>Metazoa</taxon>
        <taxon>Spiralia</taxon>
        <taxon>Lophotrochozoa</taxon>
        <taxon>Mollusca</taxon>
        <taxon>Gastropoda</taxon>
        <taxon>Heterobranchia</taxon>
        <taxon>Euthyneura</taxon>
        <taxon>Panpulmonata</taxon>
        <taxon>Sacoglossa</taxon>
        <taxon>Placobranchoidea</taxon>
        <taxon>Plakobranchidae</taxon>
        <taxon>Elysia</taxon>
    </lineage>
</organism>
<sequence length="272" mass="30970">MLGSRMKSHPNNHYPSLTNTEMLGSRMKSHPNNHYPSLTNTVMLGSRMKSHPNNHYPSLTNIEMLGSRMKSHPNNHYPSLTNTVMLGSRMKSHPNNHYPSLTETENVPGMLNYWYFRFDEPWVQHESLYDVGKLAQSMPMPQAIISAAQSHTFKGPVFESHLPYGALASADFVSREQRWNLPLLKTSLYTLYFLANERGDGEEIKIGKPTLSKSLRQHWCRSDFPLSKVKWAVGHQCARSVERYGPLLPPFYGTIVALFFLRGWGGLKVIPG</sequence>
<protein>
    <submittedName>
        <fullName evidence="1">Uncharacterized protein</fullName>
    </submittedName>
</protein>
<dbReference type="AlphaFoldDB" id="A0AAE1A2Y3"/>
<dbReference type="Proteomes" id="UP001283361">
    <property type="component" value="Unassembled WGS sequence"/>
</dbReference>
<reference evidence="1" key="1">
    <citation type="journal article" date="2023" name="G3 (Bethesda)">
        <title>A reference genome for the long-term kleptoplast-retaining sea slug Elysia crispata morphotype clarki.</title>
        <authorList>
            <person name="Eastman K.E."/>
            <person name="Pendleton A.L."/>
            <person name="Shaikh M.A."/>
            <person name="Suttiyut T."/>
            <person name="Ogas R."/>
            <person name="Tomko P."/>
            <person name="Gavelis G."/>
            <person name="Widhalm J.R."/>
            <person name="Wisecaver J.H."/>
        </authorList>
    </citation>
    <scope>NUCLEOTIDE SEQUENCE</scope>
    <source>
        <strain evidence="1">ECLA1</strain>
    </source>
</reference>
<evidence type="ECO:0000313" key="1">
    <source>
        <dbReference type="EMBL" id="KAK3780384.1"/>
    </source>
</evidence>
<evidence type="ECO:0000313" key="2">
    <source>
        <dbReference type="Proteomes" id="UP001283361"/>
    </source>
</evidence>
<comment type="caution">
    <text evidence="1">The sequence shown here is derived from an EMBL/GenBank/DDBJ whole genome shotgun (WGS) entry which is preliminary data.</text>
</comment>
<dbReference type="EMBL" id="JAWDGP010002732">
    <property type="protein sequence ID" value="KAK3780384.1"/>
    <property type="molecule type" value="Genomic_DNA"/>
</dbReference>
<proteinExistence type="predicted"/>
<accession>A0AAE1A2Y3</accession>